<dbReference type="InterPro" id="IPR052185">
    <property type="entry name" value="IPC_Synthase-Related"/>
</dbReference>
<dbReference type="SMART" id="SM00014">
    <property type="entry name" value="acidPPc"/>
    <property type="match status" value="1"/>
</dbReference>
<dbReference type="InterPro" id="IPR036938">
    <property type="entry name" value="PAP2/HPO_sf"/>
</dbReference>
<dbReference type="CDD" id="cd03386">
    <property type="entry name" value="PAP2_Aur1_like"/>
    <property type="match status" value="1"/>
</dbReference>
<evidence type="ECO:0000256" key="5">
    <source>
        <dbReference type="SAM" id="Phobius"/>
    </source>
</evidence>
<evidence type="ECO:0000256" key="3">
    <source>
        <dbReference type="ARBA" id="ARBA00022989"/>
    </source>
</evidence>
<accession>A0A1H6FPB2</accession>
<comment type="subcellular location">
    <subcellularLocation>
        <location evidence="1">Membrane</location>
        <topology evidence="1">Multi-pass membrane protein</topology>
    </subcellularLocation>
</comment>
<dbReference type="InterPro" id="IPR026841">
    <property type="entry name" value="Aur1/Ipt1"/>
</dbReference>
<name>A0A1H6FPB2_9EURY</name>
<evidence type="ECO:0000256" key="4">
    <source>
        <dbReference type="ARBA" id="ARBA00023136"/>
    </source>
</evidence>
<protein>
    <submittedName>
        <fullName evidence="7">Membrane-associated phospholipid phosphatase</fullName>
    </submittedName>
</protein>
<feature type="transmembrane region" description="Helical" evidence="5">
    <location>
        <begin position="97"/>
        <end position="121"/>
    </location>
</feature>
<dbReference type="SUPFAM" id="SSF48317">
    <property type="entry name" value="Acid phosphatase/Vanadium-dependent haloperoxidase"/>
    <property type="match status" value="1"/>
</dbReference>
<dbReference type="PANTHER" id="PTHR31310:SF7">
    <property type="entry name" value="PA-PHOSPHATASE RELATED-FAMILY PROTEIN DDB_G0268928"/>
    <property type="match status" value="1"/>
</dbReference>
<keyword evidence="2 5" id="KW-0812">Transmembrane</keyword>
<evidence type="ECO:0000313" key="7">
    <source>
        <dbReference type="EMBL" id="SEH11594.1"/>
    </source>
</evidence>
<evidence type="ECO:0000256" key="2">
    <source>
        <dbReference type="ARBA" id="ARBA00022692"/>
    </source>
</evidence>
<feature type="transmembrane region" description="Helical" evidence="5">
    <location>
        <begin position="37"/>
        <end position="57"/>
    </location>
</feature>
<evidence type="ECO:0000259" key="6">
    <source>
        <dbReference type="SMART" id="SM00014"/>
    </source>
</evidence>
<dbReference type="RefSeq" id="WP_090504475.1">
    <property type="nucleotide sequence ID" value="NZ_FNWL01000001.1"/>
</dbReference>
<feature type="domain" description="Phosphatidic acid phosphatase type 2/haloperoxidase" evidence="6">
    <location>
        <begin position="135"/>
        <end position="252"/>
    </location>
</feature>
<evidence type="ECO:0000313" key="8">
    <source>
        <dbReference type="Proteomes" id="UP000199112"/>
    </source>
</evidence>
<keyword evidence="8" id="KW-1185">Reference proteome</keyword>
<keyword evidence="3 5" id="KW-1133">Transmembrane helix</keyword>
<dbReference type="AlphaFoldDB" id="A0A1H6FPB2"/>
<sequence length="273" mass="31072">MLTEVLVGMVQIVGIMLAISIALFISREALTTTLAQLRSRLQITGPVLVVLGIALLINRMMRQSEEDGIFRMTTAIRNLEGEFILIFQDFETTRLTAYFSFVYVYGYAYMLIFPAVAYFVLSNTRMFRRLLTAYTLNYLIGLSVYLLIAAYGPRQFFGDEMNTVLYDFGPEYQHVTQEVNRNTNVFPSLHTSLAATVGIFAFYTRSEYPYWFVVALILSISVIISTMYLGIHWAIDVVAGLALAAFCVWVSDQVVGRWTLSDIVDRTRETLDR</sequence>
<proteinExistence type="predicted"/>
<feature type="transmembrane region" description="Helical" evidence="5">
    <location>
        <begin position="6"/>
        <end position="25"/>
    </location>
</feature>
<reference evidence="8" key="1">
    <citation type="submission" date="2016-10" db="EMBL/GenBank/DDBJ databases">
        <authorList>
            <person name="Varghese N."/>
            <person name="Submissions S."/>
        </authorList>
    </citation>
    <scope>NUCLEOTIDE SEQUENCE [LARGE SCALE GENOMIC DNA]</scope>
    <source>
        <strain evidence="8">CGMCC 1.8981</strain>
    </source>
</reference>
<dbReference type="EMBL" id="FNWL01000001">
    <property type="protein sequence ID" value="SEH11594.1"/>
    <property type="molecule type" value="Genomic_DNA"/>
</dbReference>
<gene>
    <name evidence="7" type="ORF">SAMN04487967_0425</name>
</gene>
<keyword evidence="4 5" id="KW-0472">Membrane</keyword>
<feature type="transmembrane region" description="Helical" evidence="5">
    <location>
        <begin position="185"/>
        <end position="203"/>
    </location>
</feature>
<feature type="transmembrane region" description="Helical" evidence="5">
    <location>
        <begin position="237"/>
        <end position="260"/>
    </location>
</feature>
<dbReference type="OrthoDB" id="329477at2157"/>
<dbReference type="GO" id="GO:0016020">
    <property type="term" value="C:membrane"/>
    <property type="evidence" value="ECO:0007669"/>
    <property type="project" value="UniProtKB-SubCell"/>
</dbReference>
<dbReference type="Pfam" id="PF14378">
    <property type="entry name" value="PAP2_3"/>
    <property type="match status" value="1"/>
</dbReference>
<dbReference type="PANTHER" id="PTHR31310">
    <property type="match status" value="1"/>
</dbReference>
<dbReference type="Gene3D" id="1.20.144.10">
    <property type="entry name" value="Phosphatidic acid phosphatase type 2/haloperoxidase"/>
    <property type="match status" value="1"/>
</dbReference>
<dbReference type="InterPro" id="IPR000326">
    <property type="entry name" value="PAP2/HPO"/>
</dbReference>
<feature type="transmembrane region" description="Helical" evidence="5">
    <location>
        <begin position="133"/>
        <end position="152"/>
    </location>
</feature>
<feature type="transmembrane region" description="Helical" evidence="5">
    <location>
        <begin position="210"/>
        <end position="231"/>
    </location>
</feature>
<dbReference type="Proteomes" id="UP000199112">
    <property type="component" value="Unassembled WGS sequence"/>
</dbReference>
<evidence type="ECO:0000256" key="1">
    <source>
        <dbReference type="ARBA" id="ARBA00004141"/>
    </source>
</evidence>
<organism evidence="7 8">
    <name type="scientific">Natronorubrum sediminis</name>
    <dbReference type="NCBI Taxonomy" id="640943"/>
    <lineage>
        <taxon>Archaea</taxon>
        <taxon>Methanobacteriati</taxon>
        <taxon>Methanobacteriota</taxon>
        <taxon>Stenosarchaea group</taxon>
        <taxon>Halobacteria</taxon>
        <taxon>Halobacteriales</taxon>
        <taxon>Natrialbaceae</taxon>
        <taxon>Natronorubrum</taxon>
    </lineage>
</organism>